<dbReference type="EMBL" id="JBHRSM010000001">
    <property type="protein sequence ID" value="MFC3084573.1"/>
    <property type="molecule type" value="Genomic_DNA"/>
</dbReference>
<sequence>MFQEFSLVPHLTVKENPWTRERQVRPTIAPASAQDDDQSEKADECARLPARDSVIGNFLLFQLVIYQPLKNETNTLRRKQ</sequence>
<feature type="region of interest" description="Disordered" evidence="1">
    <location>
        <begin position="18"/>
        <end position="45"/>
    </location>
</feature>
<keyword evidence="3" id="KW-1185">Reference proteome</keyword>
<protein>
    <submittedName>
        <fullName evidence="2">Uncharacterized protein</fullName>
    </submittedName>
</protein>
<name>A0ABV7DNJ3_9RHOB</name>
<dbReference type="RefSeq" id="WP_197642297.1">
    <property type="nucleotide sequence ID" value="NZ_JAEACP010000004.1"/>
</dbReference>
<evidence type="ECO:0000256" key="1">
    <source>
        <dbReference type="SAM" id="MobiDB-lite"/>
    </source>
</evidence>
<accession>A0ABV7DNJ3</accession>
<evidence type="ECO:0000313" key="3">
    <source>
        <dbReference type="Proteomes" id="UP001595445"/>
    </source>
</evidence>
<reference evidence="3" key="1">
    <citation type="journal article" date="2019" name="Int. J. Syst. Evol. Microbiol.">
        <title>The Global Catalogue of Microorganisms (GCM) 10K type strain sequencing project: providing services to taxonomists for standard genome sequencing and annotation.</title>
        <authorList>
            <consortium name="The Broad Institute Genomics Platform"/>
            <consortium name="The Broad Institute Genome Sequencing Center for Infectious Disease"/>
            <person name="Wu L."/>
            <person name="Ma J."/>
        </authorList>
    </citation>
    <scope>NUCLEOTIDE SEQUENCE [LARGE SCALE GENOMIC DNA]</scope>
    <source>
        <strain evidence="3">KCTC 62102</strain>
    </source>
</reference>
<dbReference type="Proteomes" id="UP001595445">
    <property type="component" value="Unassembled WGS sequence"/>
</dbReference>
<gene>
    <name evidence="2" type="ORF">ACFOD6_00800</name>
</gene>
<evidence type="ECO:0000313" key="2">
    <source>
        <dbReference type="EMBL" id="MFC3084573.1"/>
    </source>
</evidence>
<proteinExistence type="predicted"/>
<organism evidence="2 3">
    <name type="scientific">Tabrizicola soli</name>
    <dbReference type="NCBI Taxonomy" id="2185115"/>
    <lineage>
        <taxon>Bacteria</taxon>
        <taxon>Pseudomonadati</taxon>
        <taxon>Pseudomonadota</taxon>
        <taxon>Alphaproteobacteria</taxon>
        <taxon>Rhodobacterales</taxon>
        <taxon>Paracoccaceae</taxon>
        <taxon>Tabrizicola</taxon>
    </lineage>
</organism>
<comment type="caution">
    <text evidence="2">The sequence shown here is derived from an EMBL/GenBank/DDBJ whole genome shotgun (WGS) entry which is preliminary data.</text>
</comment>